<evidence type="ECO:0000256" key="2">
    <source>
        <dbReference type="SAM" id="Phobius"/>
    </source>
</evidence>
<name>A0AAV9U8P6_9PEZI</name>
<dbReference type="AlphaFoldDB" id="A0AAV9U8P6"/>
<feature type="compositionally biased region" description="Basic residues" evidence="1">
    <location>
        <begin position="220"/>
        <end position="233"/>
    </location>
</feature>
<keyword evidence="2" id="KW-0472">Membrane</keyword>
<organism evidence="3 4">
    <name type="scientific">Orbilia brochopaga</name>
    <dbReference type="NCBI Taxonomy" id="3140254"/>
    <lineage>
        <taxon>Eukaryota</taxon>
        <taxon>Fungi</taxon>
        <taxon>Dikarya</taxon>
        <taxon>Ascomycota</taxon>
        <taxon>Pezizomycotina</taxon>
        <taxon>Orbiliomycetes</taxon>
        <taxon>Orbiliales</taxon>
        <taxon>Orbiliaceae</taxon>
        <taxon>Orbilia</taxon>
    </lineage>
</organism>
<sequence length="233" mass="25598">MNLELPPPYTASGTRFVPAAINTSSRSAPLWSNMCPPAFYNRLTRSVKTFLYWLMTIFLCCGLLLHAIPTYFPGNLFSPEVQKVLFIVTFVMVVVMVTLWWDILTRIGTLLRTYCGILGAALRATGESLIEIAAPHAAPLDLEIGNSPELPSRLTKRLLRKNPPLPLTVTSSPSRQSPAPSTSLRSPGSLRSSRSPESQSPREPTTLPETPARPSSNTRGHARKRSKGGSRED</sequence>
<proteinExistence type="predicted"/>
<protein>
    <submittedName>
        <fullName evidence="3">Uncharacterized protein</fullName>
    </submittedName>
</protein>
<feature type="region of interest" description="Disordered" evidence="1">
    <location>
        <begin position="161"/>
        <end position="233"/>
    </location>
</feature>
<reference evidence="3 4" key="1">
    <citation type="submission" date="2019-10" db="EMBL/GenBank/DDBJ databases">
        <authorList>
            <person name="Palmer J.M."/>
        </authorList>
    </citation>
    <scope>NUCLEOTIDE SEQUENCE [LARGE SCALE GENOMIC DNA]</scope>
    <source>
        <strain evidence="3 4">TWF696</strain>
    </source>
</reference>
<dbReference type="EMBL" id="JAVHNQ010000011">
    <property type="protein sequence ID" value="KAK6336288.1"/>
    <property type="molecule type" value="Genomic_DNA"/>
</dbReference>
<feature type="transmembrane region" description="Helical" evidence="2">
    <location>
        <begin position="50"/>
        <end position="72"/>
    </location>
</feature>
<keyword evidence="2" id="KW-0812">Transmembrane</keyword>
<keyword evidence="4" id="KW-1185">Reference proteome</keyword>
<keyword evidence="2" id="KW-1133">Transmembrane helix</keyword>
<evidence type="ECO:0000256" key="1">
    <source>
        <dbReference type="SAM" id="MobiDB-lite"/>
    </source>
</evidence>
<dbReference type="Proteomes" id="UP001375240">
    <property type="component" value="Unassembled WGS sequence"/>
</dbReference>
<gene>
    <name evidence="3" type="ORF">TWF696_001850</name>
</gene>
<evidence type="ECO:0000313" key="4">
    <source>
        <dbReference type="Proteomes" id="UP001375240"/>
    </source>
</evidence>
<evidence type="ECO:0000313" key="3">
    <source>
        <dbReference type="EMBL" id="KAK6336288.1"/>
    </source>
</evidence>
<comment type="caution">
    <text evidence="3">The sequence shown here is derived from an EMBL/GenBank/DDBJ whole genome shotgun (WGS) entry which is preliminary data.</text>
</comment>
<accession>A0AAV9U8P6</accession>
<feature type="compositionally biased region" description="Low complexity" evidence="1">
    <location>
        <begin position="167"/>
        <end position="205"/>
    </location>
</feature>
<feature type="transmembrane region" description="Helical" evidence="2">
    <location>
        <begin position="84"/>
        <end position="104"/>
    </location>
</feature>